<evidence type="ECO:0000259" key="1">
    <source>
        <dbReference type="Pfam" id="PF00117"/>
    </source>
</evidence>
<reference evidence="2" key="1">
    <citation type="submission" date="2021-02" db="EMBL/GenBank/DDBJ databases">
        <title>Genome sequence Cadophora malorum strain M34.</title>
        <authorList>
            <person name="Stefanovic E."/>
            <person name="Vu D."/>
            <person name="Scully C."/>
            <person name="Dijksterhuis J."/>
            <person name="Roader J."/>
            <person name="Houbraken J."/>
        </authorList>
    </citation>
    <scope>NUCLEOTIDE SEQUENCE</scope>
    <source>
        <strain evidence="2">M34</strain>
    </source>
</reference>
<dbReference type="Gene3D" id="3.40.50.880">
    <property type="match status" value="1"/>
</dbReference>
<dbReference type="PANTHER" id="PTHR42695:SF5">
    <property type="entry name" value="GLUTAMINE AMIDOTRANSFERASE YLR126C-RELATED"/>
    <property type="match status" value="1"/>
</dbReference>
<protein>
    <recommendedName>
        <fullName evidence="1">Glutamine amidotransferase domain-containing protein</fullName>
    </recommendedName>
</protein>
<dbReference type="GO" id="GO:0005829">
    <property type="term" value="C:cytosol"/>
    <property type="evidence" value="ECO:0007669"/>
    <property type="project" value="TreeGrafter"/>
</dbReference>
<dbReference type="CDD" id="cd01741">
    <property type="entry name" value="GATase1_1"/>
    <property type="match status" value="1"/>
</dbReference>
<name>A0A8H7WBD9_9HELO</name>
<dbReference type="InterPro" id="IPR044992">
    <property type="entry name" value="ChyE-like"/>
</dbReference>
<proteinExistence type="predicted"/>
<dbReference type="AlphaFoldDB" id="A0A8H7WBD9"/>
<dbReference type="Pfam" id="PF00117">
    <property type="entry name" value="GATase"/>
    <property type="match status" value="1"/>
</dbReference>
<dbReference type="PANTHER" id="PTHR42695">
    <property type="entry name" value="GLUTAMINE AMIDOTRANSFERASE YLR126C-RELATED"/>
    <property type="match status" value="1"/>
</dbReference>
<dbReference type="InterPro" id="IPR017926">
    <property type="entry name" value="GATASE"/>
</dbReference>
<comment type="caution">
    <text evidence="2">The sequence shown here is derived from an EMBL/GenBank/DDBJ whole genome shotgun (WGS) entry which is preliminary data.</text>
</comment>
<sequence length="252" mass="28136">MPSLPLRIAILECDTPLDNTRAKYGGYGGVFTALLKAGADALNYPGLSASSGLDLSIFDVVTAQSYPSLENIDAILLTGSKHNSFDDDPWILKLVEFVKQVLEQKRVRIIGVCFGHQILGRALGAKVARSDKGWEISVTAMDLTKKGQELFGRTSLALYQMHRDIVYDYPEGVEPLASTDRCAVQAMYIPKRYISVQGHPEFTEEIMREIVKLRHSTGLFTDDMEKDAIERVDRYQDGVVVAQTFLKFLLEE</sequence>
<feature type="domain" description="Glutamine amidotransferase" evidence="1">
    <location>
        <begin position="58"/>
        <end position="205"/>
    </location>
</feature>
<accession>A0A8H7WBD9</accession>
<dbReference type="OrthoDB" id="92161at2759"/>
<evidence type="ECO:0000313" key="3">
    <source>
        <dbReference type="Proteomes" id="UP000664132"/>
    </source>
</evidence>
<evidence type="ECO:0000313" key="2">
    <source>
        <dbReference type="EMBL" id="KAG4420584.1"/>
    </source>
</evidence>
<dbReference type="GO" id="GO:0005634">
    <property type="term" value="C:nucleus"/>
    <property type="evidence" value="ECO:0007669"/>
    <property type="project" value="TreeGrafter"/>
</dbReference>
<dbReference type="SUPFAM" id="SSF52317">
    <property type="entry name" value="Class I glutamine amidotransferase-like"/>
    <property type="match status" value="1"/>
</dbReference>
<dbReference type="Proteomes" id="UP000664132">
    <property type="component" value="Unassembled WGS sequence"/>
</dbReference>
<dbReference type="PROSITE" id="PS51273">
    <property type="entry name" value="GATASE_TYPE_1"/>
    <property type="match status" value="1"/>
</dbReference>
<gene>
    <name evidence="2" type="ORF">IFR04_006291</name>
</gene>
<dbReference type="EMBL" id="JAFJYH010000081">
    <property type="protein sequence ID" value="KAG4420584.1"/>
    <property type="molecule type" value="Genomic_DNA"/>
</dbReference>
<dbReference type="InterPro" id="IPR029062">
    <property type="entry name" value="Class_I_gatase-like"/>
</dbReference>
<keyword evidence="3" id="KW-1185">Reference proteome</keyword>
<organism evidence="2 3">
    <name type="scientific">Cadophora malorum</name>
    <dbReference type="NCBI Taxonomy" id="108018"/>
    <lineage>
        <taxon>Eukaryota</taxon>
        <taxon>Fungi</taxon>
        <taxon>Dikarya</taxon>
        <taxon>Ascomycota</taxon>
        <taxon>Pezizomycotina</taxon>
        <taxon>Leotiomycetes</taxon>
        <taxon>Helotiales</taxon>
        <taxon>Ploettnerulaceae</taxon>
        <taxon>Cadophora</taxon>
    </lineage>
</organism>